<organism evidence="1 2">
    <name type="scientific">Meiothermus hypogaeus NBRC 106114</name>
    <dbReference type="NCBI Taxonomy" id="1227553"/>
    <lineage>
        <taxon>Bacteria</taxon>
        <taxon>Thermotogati</taxon>
        <taxon>Deinococcota</taxon>
        <taxon>Deinococci</taxon>
        <taxon>Thermales</taxon>
        <taxon>Thermaceae</taxon>
        <taxon>Meiothermus</taxon>
    </lineage>
</organism>
<dbReference type="Proteomes" id="UP000321197">
    <property type="component" value="Unassembled WGS sequence"/>
</dbReference>
<sequence>MKNLIFLAFLLFPALAQGYFELGGFKTPSGNIHCFAYVDRVAGEAVLRCDLLQNQARVPAKPKDCSLDWGNAFGLSERGQATRLCVGDTVADPRLPVLAYGKVWSEGGFRCDVTQARLRCINKDKRGFELSRSVQRLF</sequence>
<protein>
    <submittedName>
        <fullName evidence="1">Uncharacterized protein</fullName>
    </submittedName>
</protein>
<evidence type="ECO:0000313" key="2">
    <source>
        <dbReference type="Proteomes" id="UP000321197"/>
    </source>
</evidence>
<proteinExistence type="predicted"/>
<dbReference type="RefSeq" id="WP_119340126.1">
    <property type="nucleotide sequence ID" value="NZ_BJXL01000007.1"/>
</dbReference>
<gene>
    <name evidence="1" type="ORF">MHY01S_04470</name>
</gene>
<evidence type="ECO:0000313" key="1">
    <source>
        <dbReference type="EMBL" id="GEM82281.1"/>
    </source>
</evidence>
<name>A0A511QY17_9DEIN</name>
<dbReference type="AlphaFoldDB" id="A0A511QY17"/>
<dbReference type="InterPro" id="IPR046576">
    <property type="entry name" value="DUF6636"/>
</dbReference>
<dbReference type="OrthoDB" id="495539at2"/>
<dbReference type="Pfam" id="PF20341">
    <property type="entry name" value="DUF6636"/>
    <property type="match status" value="1"/>
</dbReference>
<dbReference type="EMBL" id="BJXL01000007">
    <property type="protein sequence ID" value="GEM82281.1"/>
    <property type="molecule type" value="Genomic_DNA"/>
</dbReference>
<comment type="caution">
    <text evidence="1">The sequence shown here is derived from an EMBL/GenBank/DDBJ whole genome shotgun (WGS) entry which is preliminary data.</text>
</comment>
<accession>A0A511QY17</accession>
<reference evidence="1 2" key="1">
    <citation type="submission" date="2019-07" db="EMBL/GenBank/DDBJ databases">
        <title>Whole genome shotgun sequence of Meiothermus hypogaeus NBRC 106114.</title>
        <authorList>
            <person name="Hosoyama A."/>
            <person name="Uohara A."/>
            <person name="Ohji S."/>
            <person name="Ichikawa N."/>
        </authorList>
    </citation>
    <scope>NUCLEOTIDE SEQUENCE [LARGE SCALE GENOMIC DNA]</scope>
    <source>
        <strain evidence="1 2">NBRC 106114</strain>
    </source>
</reference>